<organism evidence="2 3">
    <name type="scientific">Tetrahymena thermophila (strain SB210)</name>
    <dbReference type="NCBI Taxonomy" id="312017"/>
    <lineage>
        <taxon>Eukaryota</taxon>
        <taxon>Sar</taxon>
        <taxon>Alveolata</taxon>
        <taxon>Ciliophora</taxon>
        <taxon>Intramacronucleata</taxon>
        <taxon>Oligohymenophorea</taxon>
        <taxon>Hymenostomatida</taxon>
        <taxon>Tetrahymenina</taxon>
        <taxon>Tetrahymenidae</taxon>
        <taxon>Tetrahymena</taxon>
    </lineage>
</organism>
<dbReference type="EMBL" id="GG662546">
    <property type="protein sequence ID" value="EAS02197.2"/>
    <property type="molecule type" value="Genomic_DNA"/>
</dbReference>
<dbReference type="RefSeq" id="XP_001022442.2">
    <property type="nucleotide sequence ID" value="XM_001022442.2"/>
</dbReference>
<dbReference type="KEGG" id="tet:TTHERM_00989380"/>
<evidence type="ECO:0000313" key="3">
    <source>
        <dbReference type="Proteomes" id="UP000009168"/>
    </source>
</evidence>
<sequence length="2379" mass="275838">MNSKLMRLSFFLIVIEVIQFVKPKQCNIGCQTCQDNSIDECIQCYSGYQLDDQRQSCKYQQCSVNQFFQIDNVSVSDQIGKCVSICNPLHQENIITNLCDQLQQCPSVFQTNQNLANLVKLNDFFVFQNKQYVALLEDRLSIYNKNDLYLVKSYLYEAGDINVLNLNGQVFVVTNTSAIYYWDFLQGSRLLLSQYQNEQESFSLAVISMLNQFVYIQINENTQTKFQVIYDQPNYQVLNADPIIIQNIGNNSFNQSLIILFQSNNQQYPSNLINFLTTGQQGVILCVFENSIEQIDTNNQIQTSLLQIPQIEKVRQISIGSQKSDLKSVDLESKIIENFNLPFPTAQSQVNSLLNIYNPSMLLTCHDNGDIFFYDTSRGTNIRLIVKKNFNLNTCIQIEILANNKVIALSQSRILLINIYQQEIESELNDIKNLIQLTSNYDKFVINSQSCVQIFSQEFISLFEECNSDFSNNNLNIALNNDLKVITQKVQSISLYQIDLINKIVYLIKTLQIQNNIIFFDVVKIYNSDEDKLINSYTLDELIYFDSQQSFNVYNISLQLVYQVIIIDIKQIIQAKRTINGNQAYFILGQQAQDDSKSALIGLIKSSPNYQIMLKLSYSPLLDDSFMYNNQCGNTFYYTKVIVPFNFFTVFQEIEIDFQRDITYFSGLDIIHFDTLTNYARKMIGPPLNYINYVGTSSGLVQSAKQQQFRYQQLNNKEILSQTNTDDQIIEIIQSAQLGMYFVRTKYKITVFSIFTNNLVEVLSTKSKNDDPFTQLRLINDIQGVICWNQKQILVAKYGENSQKFYYQGMNLINGLIFDSQQLLFYAYGSDFVVLNTFLSVTQIVEQSEYSLNLKQNYISAPSGFNIVKYIYVEFLQLVILYANVSTFSQIYIYDFVTCENTQKISQAFTQNKIGDVVAMELDIISVCVLFLDTYGNLQVNILYNDFSIQNNFKITEIQDRNEQLVGFSYDSITSNIFVYSTTSIYQINYSIAGYKYEAQLYDSHKLFAPIPIDNQNIDFLIFNNDNTIFRYSQQYIKYELTIENSKIVDLLYDSNSDTLIFGLADSILFYINYQFSKNSNLPTQIVKGENVKFLKFLSKNLYLTSDKRVLLYNIKSGQLLFNFTLDQQNVATKYLVNDSCNLLLIGFSDGQLLQFDLINQSYHQYREQSNDILNSSVIEIVLTQDYSQAIFVTNGGILTRIDLIKQVILEKLNLISIVNEDPRITLIEFLHDEAFKRYLFIFSGQKRVYVYNYSTNQLEKYLTLANDQGNILKINELYIFIKSSFQITLYNLDKTLQLSQVIQKNFQDDQIVDYVVIQNSIIIIFFIQKYEVFLLQRNQNSLISHQIQEYPRLLDYIYNEVQGQLKVYVLHTQGVLENNYNLNIQNSTAYTECSIQIQGSDVSKIQQQINSITPKQIETYSELGLTTQNDDQWKNIVFLSLSNDQFKAINQFISDQSSQNTKFIFTSPNNLDNSFDFQNLQYASIQIFYFANYSLQFNNDTSQEFLNIKLNEKIQTIKWQNISISNQCLRNQQIIIQDVQTVVFQNLTINELSVCNQTNQQKVDSLFKFTNVSSIQFYDIEISNNKFLEQCDFTLFKFNDVQNININMLKVTKSKYIKNMFSFQQVSNITIQNAYVASNDNRQIENSQVYLIIYKQEYYTFTFNGCQSIVITDSIFENNNQVSLFYSTNEYNETNYLITWLDDQITLINVQFKQNINIPQQSKQQELIYLQNNYINISNITYSQNIGTFQISQSQIIQIENSSFEGNQAYNGGAINFQNIMQQISFSQTNFSNNTALSSGGALFFQDIGSCQVNFDSNTKIYQNKALIGGGLRIISSNQNDLLIPVYFPFTENVQQNFAEIYGNDCATYLQLIEIQSIQNTTLENNYTFNFYQDMTLAPSNYQFFYSQYAQFLDFQSGNMINLRIYLLDNYNRYLNFSLEKLTSGGYPTEVDLELKNIEIQIEILNSQQSQLIGQKILNYNSFQDDAQFFQLSDLYVQGALQTVQYFTLNSNIYQSSQNSMPILLSVQFRNCIQGEIIQKITNNIFVCKYCSEGTYSLQNPDILFKESQNSEAELKNECINCPQYALQCQGSTILLRNGYWRQDNTTDQILQCNLQVDSCQAEDPQSINYCTMGYIGPLCSQCDILGEVWEGTNYCESCLILYLTALSALELSILPILWLYYSDFQIEQQLFQMQLELKASQNISQFIENTQTSEIFNRISSLSSQINQNTDQSKRREIKKKPSIFQTSKPIKKKKILDQQDTNSELLNIKALSTSNYSSKLESEQYTTEGIETPTQKRKFTYLNNRKISFLLKKQNSGSQSPKSDFSNMLNIQKYQQQTEEQDPKKVQRYLLSPKLFNQTLSKNQNDYDFIIQSQEQ</sequence>
<dbReference type="InParanoid" id="Q240L1"/>
<dbReference type="InterPro" id="IPR011047">
    <property type="entry name" value="Quinoprotein_ADH-like_sf"/>
</dbReference>
<name>Q240L1_TETTS</name>
<feature type="chain" id="PRO_5004202031" description="Transmembrane protein" evidence="1">
    <location>
        <begin position="24"/>
        <end position="2379"/>
    </location>
</feature>
<dbReference type="Proteomes" id="UP000009168">
    <property type="component" value="Unassembled WGS sequence"/>
</dbReference>
<dbReference type="InterPro" id="IPR015943">
    <property type="entry name" value="WD40/YVTN_repeat-like_dom_sf"/>
</dbReference>
<reference evidence="3" key="1">
    <citation type="journal article" date="2006" name="PLoS Biol.">
        <title>Macronuclear genome sequence of the ciliate Tetrahymena thermophila, a model eukaryote.</title>
        <authorList>
            <person name="Eisen J.A."/>
            <person name="Coyne R.S."/>
            <person name="Wu M."/>
            <person name="Wu D."/>
            <person name="Thiagarajan M."/>
            <person name="Wortman J.R."/>
            <person name="Badger J.H."/>
            <person name="Ren Q."/>
            <person name="Amedeo P."/>
            <person name="Jones K.M."/>
            <person name="Tallon L.J."/>
            <person name="Delcher A.L."/>
            <person name="Salzberg S.L."/>
            <person name="Silva J.C."/>
            <person name="Haas B.J."/>
            <person name="Majoros W.H."/>
            <person name="Farzad M."/>
            <person name="Carlton J.M."/>
            <person name="Smith R.K. Jr."/>
            <person name="Garg J."/>
            <person name="Pearlman R.E."/>
            <person name="Karrer K.M."/>
            <person name="Sun L."/>
            <person name="Manning G."/>
            <person name="Elde N.C."/>
            <person name="Turkewitz A.P."/>
            <person name="Asai D.J."/>
            <person name="Wilkes D.E."/>
            <person name="Wang Y."/>
            <person name="Cai H."/>
            <person name="Collins K."/>
            <person name="Stewart B.A."/>
            <person name="Lee S.R."/>
            <person name="Wilamowska K."/>
            <person name="Weinberg Z."/>
            <person name="Ruzzo W.L."/>
            <person name="Wloga D."/>
            <person name="Gaertig J."/>
            <person name="Frankel J."/>
            <person name="Tsao C.-C."/>
            <person name="Gorovsky M.A."/>
            <person name="Keeling P.J."/>
            <person name="Waller R.F."/>
            <person name="Patron N.J."/>
            <person name="Cherry J.M."/>
            <person name="Stover N.A."/>
            <person name="Krieger C.J."/>
            <person name="del Toro C."/>
            <person name="Ryder H.F."/>
            <person name="Williamson S.C."/>
            <person name="Barbeau R.A."/>
            <person name="Hamilton E.P."/>
            <person name="Orias E."/>
        </authorList>
    </citation>
    <scope>NUCLEOTIDE SEQUENCE [LARGE SCALE GENOMIC DNA]</scope>
    <source>
        <strain evidence="3">SB210</strain>
    </source>
</reference>
<evidence type="ECO:0000313" key="2">
    <source>
        <dbReference type="EMBL" id="EAS02197.2"/>
    </source>
</evidence>
<evidence type="ECO:0000256" key="1">
    <source>
        <dbReference type="SAM" id="SignalP"/>
    </source>
</evidence>
<feature type="signal peptide" evidence="1">
    <location>
        <begin position="1"/>
        <end position="23"/>
    </location>
</feature>
<dbReference type="GeneID" id="7828035"/>
<evidence type="ECO:0008006" key="4">
    <source>
        <dbReference type="Google" id="ProtNLM"/>
    </source>
</evidence>
<keyword evidence="3" id="KW-1185">Reference proteome</keyword>
<dbReference type="HOGENOM" id="CLU_000956_0_0_1"/>
<gene>
    <name evidence="2" type="ORF">TTHERM_00989380</name>
</gene>
<dbReference type="SUPFAM" id="SSF50978">
    <property type="entry name" value="WD40 repeat-like"/>
    <property type="match status" value="1"/>
</dbReference>
<dbReference type="PANTHER" id="PTHR11319">
    <property type="entry name" value="G PROTEIN-COUPLED RECEPTOR-RELATED"/>
    <property type="match status" value="1"/>
</dbReference>
<dbReference type="InterPro" id="IPR036322">
    <property type="entry name" value="WD40_repeat_dom_sf"/>
</dbReference>
<accession>Q240L1</accession>
<protein>
    <recommendedName>
        <fullName evidence="4">Transmembrane protein</fullName>
    </recommendedName>
</protein>
<dbReference type="Gene3D" id="2.130.10.10">
    <property type="entry name" value="YVTN repeat-like/Quinoprotein amine dehydrogenase"/>
    <property type="match status" value="1"/>
</dbReference>
<dbReference type="SUPFAM" id="SSF50998">
    <property type="entry name" value="Quinoprotein alcohol dehydrogenase-like"/>
    <property type="match status" value="1"/>
</dbReference>
<proteinExistence type="predicted"/>
<dbReference type="PANTHER" id="PTHR11319:SF35">
    <property type="entry name" value="OUTER MEMBRANE PROTEIN PMPC-RELATED"/>
    <property type="match status" value="1"/>
</dbReference>
<keyword evidence="1" id="KW-0732">Signal</keyword>
<dbReference type="OrthoDB" id="338325at2759"/>